<dbReference type="Proteomes" id="UP000504634">
    <property type="component" value="Unplaced"/>
</dbReference>
<accession>A0A6J2TM52</accession>
<dbReference type="InterPro" id="IPR038765">
    <property type="entry name" value="Papain-like_cys_pep_sf"/>
</dbReference>
<dbReference type="AlphaFoldDB" id="A0A6J2TM52"/>
<evidence type="ECO:0000256" key="1">
    <source>
        <dbReference type="ARBA" id="ARBA00008552"/>
    </source>
</evidence>
<dbReference type="PANTHER" id="PTHR48153">
    <property type="entry name" value="UFM1-SPECIFIC PROTEASE 2"/>
    <property type="match status" value="1"/>
</dbReference>
<evidence type="ECO:0000313" key="5">
    <source>
        <dbReference type="RefSeq" id="XP_030376097.1"/>
    </source>
</evidence>
<evidence type="ECO:0000313" key="4">
    <source>
        <dbReference type="Proteomes" id="UP000504634"/>
    </source>
</evidence>
<dbReference type="InterPro" id="IPR012462">
    <property type="entry name" value="UFSP1/2_DUB_cat"/>
</dbReference>
<evidence type="ECO:0000259" key="3">
    <source>
        <dbReference type="Pfam" id="PF07910"/>
    </source>
</evidence>
<keyword evidence="5" id="KW-0645">Protease</keyword>
<dbReference type="GeneID" id="115625242"/>
<evidence type="ECO:0000256" key="2">
    <source>
        <dbReference type="ARBA" id="ARBA00022801"/>
    </source>
</evidence>
<keyword evidence="4" id="KW-1185">Reference proteome</keyword>
<dbReference type="GO" id="GO:0006508">
    <property type="term" value="P:proteolysis"/>
    <property type="evidence" value="ECO:0007669"/>
    <property type="project" value="UniProtKB-KW"/>
</dbReference>
<comment type="similarity">
    <text evidence="1">Belongs to the peptidase C78 family.</text>
</comment>
<dbReference type="CTD" id="402682"/>
<keyword evidence="2" id="KW-0378">Hydrolase</keyword>
<organism evidence="4 5">
    <name type="scientific">Drosophila lebanonensis</name>
    <name type="common">Fruit fly</name>
    <name type="synonym">Scaptodrosophila lebanonensis</name>
    <dbReference type="NCBI Taxonomy" id="7225"/>
    <lineage>
        <taxon>Eukaryota</taxon>
        <taxon>Metazoa</taxon>
        <taxon>Ecdysozoa</taxon>
        <taxon>Arthropoda</taxon>
        <taxon>Hexapoda</taxon>
        <taxon>Insecta</taxon>
        <taxon>Pterygota</taxon>
        <taxon>Neoptera</taxon>
        <taxon>Endopterygota</taxon>
        <taxon>Diptera</taxon>
        <taxon>Brachycera</taxon>
        <taxon>Muscomorpha</taxon>
        <taxon>Ephydroidea</taxon>
        <taxon>Drosophilidae</taxon>
        <taxon>Scaptodrosophila</taxon>
    </lineage>
</organism>
<proteinExistence type="inferred from homology"/>
<gene>
    <name evidence="5" type="primary">LOC115625242</name>
</gene>
<dbReference type="SUPFAM" id="SSF54001">
    <property type="entry name" value="Cysteine proteinases"/>
    <property type="match status" value="1"/>
</dbReference>
<protein>
    <submittedName>
        <fullName evidence="5">Probable Ufm1-specific protease 1</fullName>
    </submittedName>
</protein>
<dbReference type="Gene3D" id="3.90.70.130">
    <property type="match status" value="1"/>
</dbReference>
<dbReference type="RefSeq" id="XP_030376097.1">
    <property type="nucleotide sequence ID" value="XM_030520237.1"/>
</dbReference>
<feature type="domain" description="UFSP1/2/DUB catalytic" evidence="3">
    <location>
        <begin position="50"/>
        <end position="237"/>
    </location>
</feature>
<reference evidence="5" key="1">
    <citation type="submission" date="2025-08" db="UniProtKB">
        <authorList>
            <consortium name="RefSeq"/>
        </authorList>
    </citation>
    <scope>IDENTIFICATION</scope>
    <source>
        <strain evidence="5">11010-0011.00</strain>
        <tissue evidence="5">Whole body</tissue>
    </source>
</reference>
<dbReference type="Pfam" id="PF07910">
    <property type="entry name" value="Peptidase_C78"/>
    <property type="match status" value="1"/>
</dbReference>
<sequence length="242" mass="27250">MTTCEGDTERDDAVDQNRPMRVTIVAKTYNYHLHEDVHLALPPPATDGETLYTRGCFSYFHYGCDGTQDAGWGCGYRTLQSAISWIINKRGTANGEPDHFVPSIKEIQQMLVSIGDKSAPFVGSKEWIGTLEEFYVIDVMFELPCKILHSQQMGVDQLVEQIRKYFEEYGGFITMGGMSDTASKGIAGIHQGPRGIFLLIVDPHYVGVPASKQQIINQGFVRWMHINEFQTSSYNLCLILQR</sequence>
<dbReference type="GO" id="GO:0071567">
    <property type="term" value="F:deUFMylase activity"/>
    <property type="evidence" value="ECO:0007669"/>
    <property type="project" value="UniProtKB-ARBA"/>
</dbReference>
<name>A0A6J2TM52_DROLE</name>
<dbReference type="PANTHER" id="PTHR48153:SF3">
    <property type="entry name" value="INACTIVE UFM1-SPECIFIC PROTEASE 1"/>
    <property type="match status" value="1"/>
</dbReference>